<organism evidence="1 2">
    <name type="scientific">Eiseniibacteriota bacterium</name>
    <dbReference type="NCBI Taxonomy" id="2212470"/>
    <lineage>
        <taxon>Bacteria</taxon>
        <taxon>Candidatus Eiseniibacteriota</taxon>
    </lineage>
</organism>
<dbReference type="NCBIfam" id="TIGR04183">
    <property type="entry name" value="Por_Secre_tail"/>
    <property type="match status" value="1"/>
</dbReference>
<proteinExistence type="predicted"/>
<sequence>MPPRLAGRVLTGTTIVGAAGVLLAIVFASALRAEEPRRMWNPWDKESPEPYGYDVYTAPDLPLGSVDPDDPPATLGISPIDPERATLSIVPSIDRSSYSWFGAAEITAEVTDGVQAVADCDSVVVVSAANPRVRARLVDDGSGSDAVPGDGIYSGVFDIGAGEGEARPTGTYAATVTAYRGADQGQVDTPSFSLYSVRRWTGITTTGLPDASDDYTTFFTYPNGLGGFHHEIRELGLIRSASIPNAQIRLPVFPASNPITGLTVSGPGVTGVHSEGNLIAFECDLTGSSVTRVTIEFDAPSDLAATRIDRYQTGDIGLRNFRNGYLVWNRYIHTAILGSSFTTPHGPGCIVDLHVTDLVTGDPHTIDCMERVAVHLDDTAVNDGTGTYPSNIKWDDDSLSWPVSGDQTSMVFHFESGGNYGLRDEVRVERDVEFYADRHYFRHRYSVQNIDAVSHDFDFVWGREQWLYGASDRQIGDRGILPLDPVDYGGEHGFAPEETAGSWFAAFDNASYYSIGVIASDQTPVAMPNYAYFLCQPALGNGTGEYPILPSGSCGNMENLFFEKTLGTLGPGETAEYEFYQWGGYAQNRNALATLLDDDAARIAPDPAWVPSLEEDPSALGDALAGSEIRSVTPNPFRQSTEVHLDLATSGPVSLALFDIQGRRVRTLVDGALTRGRQVVTWSGTGEDSAPLSAGVYFLRLETESGLTVRKLTLER</sequence>
<comment type="caution">
    <text evidence="1">The sequence shown here is derived from an EMBL/GenBank/DDBJ whole genome shotgun (WGS) entry which is preliminary data.</text>
</comment>
<reference evidence="1" key="2">
    <citation type="journal article" date="2021" name="Microbiome">
        <title>Successional dynamics and alternative stable states in a saline activated sludge microbial community over 9 years.</title>
        <authorList>
            <person name="Wang Y."/>
            <person name="Ye J."/>
            <person name="Ju F."/>
            <person name="Liu L."/>
            <person name="Boyd J.A."/>
            <person name="Deng Y."/>
            <person name="Parks D.H."/>
            <person name="Jiang X."/>
            <person name="Yin X."/>
            <person name="Woodcroft B.J."/>
            <person name="Tyson G.W."/>
            <person name="Hugenholtz P."/>
            <person name="Polz M.F."/>
            <person name="Zhang T."/>
        </authorList>
    </citation>
    <scope>NUCLEOTIDE SEQUENCE</scope>
    <source>
        <strain evidence="1">HKST-UBA02</strain>
    </source>
</reference>
<gene>
    <name evidence="1" type="ORF">KDA27_23670</name>
</gene>
<dbReference type="EMBL" id="JAGQHS010000215">
    <property type="protein sequence ID" value="MCA9758813.1"/>
    <property type="molecule type" value="Genomic_DNA"/>
</dbReference>
<dbReference type="AlphaFoldDB" id="A0A956SHU2"/>
<evidence type="ECO:0000313" key="2">
    <source>
        <dbReference type="Proteomes" id="UP000739538"/>
    </source>
</evidence>
<reference evidence="1" key="1">
    <citation type="submission" date="2020-04" db="EMBL/GenBank/DDBJ databases">
        <authorList>
            <person name="Zhang T."/>
        </authorList>
    </citation>
    <scope>NUCLEOTIDE SEQUENCE</scope>
    <source>
        <strain evidence="1">HKST-UBA02</strain>
    </source>
</reference>
<accession>A0A956SHU2</accession>
<dbReference type="Gene3D" id="2.60.40.4070">
    <property type="match status" value="1"/>
</dbReference>
<dbReference type="InterPro" id="IPR026444">
    <property type="entry name" value="Secre_tail"/>
</dbReference>
<name>A0A956SHU2_UNCEI</name>
<evidence type="ECO:0000313" key="1">
    <source>
        <dbReference type="EMBL" id="MCA9758813.1"/>
    </source>
</evidence>
<dbReference type="Proteomes" id="UP000739538">
    <property type="component" value="Unassembled WGS sequence"/>
</dbReference>
<protein>
    <submittedName>
        <fullName evidence="1">T9SS type A sorting domain-containing protein</fullName>
    </submittedName>
</protein>